<gene>
    <name evidence="8" type="ORF">ACFPWV_29915</name>
</gene>
<dbReference type="InterPro" id="IPR041921">
    <property type="entry name" value="NuoE_N"/>
</dbReference>
<dbReference type="InterPro" id="IPR001949">
    <property type="entry name" value="NADH-UbQ_OxRdtase_51kDa_CS"/>
</dbReference>
<sequence length="658" mass="69400">MDLHFGDSKPTDEERAAVDALLGPPESSWEGADRSDADLRWARGGRESRDLLLPGLHAVNDRVGWISEGALDYLCRRLTVPPAEAYGVATFYAMFSLRPRPATVLHVCTDLACTAAGATELCADVESRLTPDSGVQVERSPCLGLCERAPATLAIRAGKTARLGVPPLGEFEDEALSGPIGGSGGKAPGDDGGPSRSSEAESGGGKGRRGRETTRATAVCAPATPETAVRAATAPETAPPEPPPTTAVPQAGAGTLTLLHRIGTTDPTDLDDYRANGGYTALRRAFALGPAAVIREVTDSGLLGRGGAAFPTGRKWQATASQPDHPHYLVCNADESEPGTFKDRVLMEGDPYALVEAMTIAGYATGAHRGYLYLRGEYPRALHRMEHAVAQTRARGLLGDDILGQGYAFDIEIRRGAGAYICGEETALFNSIEGYRGEPRSKPPFPVEKGLFGKPTVENNVETLVNVLPILTMGAPAYAAIGTERSTGPKLFCVSGSVARPGVYELPFGATLGELLALAGVRDNLRAVLLGGAAGGFVRPDELDVPLTFEGTREAGTTLGSGVVIAFDDTVPLPRLLLRIAEFFRDESCGQCVPCRVGTVRQEEALHRIVDRTGADAATDITLLREVGRAMRDASICGLGQTAWNAVESAIDRLGAYE</sequence>
<dbReference type="Gene3D" id="1.20.1440.230">
    <property type="entry name" value="NADH-ubiquinone oxidoreductase 51kDa subunit, iron-sulphur binding domain"/>
    <property type="match status" value="1"/>
</dbReference>
<comment type="similarity">
    <text evidence="1">Belongs to the complex I 51 kDa subunit family.</text>
</comment>
<evidence type="ECO:0000256" key="1">
    <source>
        <dbReference type="ARBA" id="ARBA00007523"/>
    </source>
</evidence>
<reference evidence="9" key="1">
    <citation type="journal article" date="2019" name="Int. J. Syst. Evol. Microbiol.">
        <title>The Global Catalogue of Microorganisms (GCM) 10K type strain sequencing project: providing services to taxonomists for standard genome sequencing and annotation.</title>
        <authorList>
            <consortium name="The Broad Institute Genomics Platform"/>
            <consortium name="The Broad Institute Genome Sequencing Center for Infectious Disease"/>
            <person name="Wu L."/>
            <person name="Ma J."/>
        </authorList>
    </citation>
    <scope>NUCLEOTIDE SEQUENCE [LARGE SCALE GENOMIC DNA]</scope>
    <source>
        <strain evidence="9">CGMCC 4.7131</strain>
    </source>
</reference>
<feature type="compositionally biased region" description="Low complexity" evidence="6">
    <location>
        <begin position="215"/>
        <end position="236"/>
    </location>
</feature>
<evidence type="ECO:0000259" key="7">
    <source>
        <dbReference type="SMART" id="SM00928"/>
    </source>
</evidence>
<dbReference type="Gene3D" id="6.10.250.1450">
    <property type="match status" value="1"/>
</dbReference>
<dbReference type="SUPFAM" id="SSF142019">
    <property type="entry name" value="Nqo1 FMN-binding domain-like"/>
    <property type="match status" value="1"/>
</dbReference>
<dbReference type="SUPFAM" id="SSF140490">
    <property type="entry name" value="Nqo1C-terminal domain-like"/>
    <property type="match status" value="1"/>
</dbReference>
<evidence type="ECO:0000256" key="3">
    <source>
        <dbReference type="ARBA" id="ARBA00022723"/>
    </source>
</evidence>
<feature type="compositionally biased region" description="Pro residues" evidence="6">
    <location>
        <begin position="237"/>
        <end position="246"/>
    </location>
</feature>
<dbReference type="Gene3D" id="3.40.50.11540">
    <property type="entry name" value="NADH-ubiquinone oxidoreductase 51kDa subunit"/>
    <property type="match status" value="1"/>
</dbReference>
<comment type="caution">
    <text evidence="8">The sequence shown here is derived from an EMBL/GenBank/DDBJ whole genome shotgun (WGS) entry which is preliminary data.</text>
</comment>
<feature type="region of interest" description="Disordered" evidence="6">
    <location>
        <begin position="169"/>
        <end position="246"/>
    </location>
</feature>
<dbReference type="Gene3D" id="1.10.10.1590">
    <property type="entry name" value="NADH-quinone oxidoreductase subunit E"/>
    <property type="match status" value="1"/>
</dbReference>
<keyword evidence="5" id="KW-0411">Iron-sulfur</keyword>
<dbReference type="Gene3D" id="3.10.20.600">
    <property type="match status" value="1"/>
</dbReference>
<keyword evidence="2" id="KW-0004">4Fe-4S</keyword>
<dbReference type="Pfam" id="PF10531">
    <property type="entry name" value="SLBB"/>
    <property type="match status" value="1"/>
</dbReference>
<evidence type="ECO:0000256" key="5">
    <source>
        <dbReference type="ARBA" id="ARBA00023014"/>
    </source>
</evidence>
<evidence type="ECO:0000313" key="8">
    <source>
        <dbReference type="EMBL" id="MFC5244081.1"/>
    </source>
</evidence>
<dbReference type="SUPFAM" id="SSF52833">
    <property type="entry name" value="Thioredoxin-like"/>
    <property type="match status" value="1"/>
</dbReference>
<dbReference type="InterPro" id="IPR037225">
    <property type="entry name" value="Nuo51_FMN-bd_sf"/>
</dbReference>
<organism evidence="8 9">
    <name type="scientific">Streptomyces atrovirens</name>
    <dbReference type="NCBI Taxonomy" id="285556"/>
    <lineage>
        <taxon>Bacteria</taxon>
        <taxon>Bacillati</taxon>
        <taxon>Actinomycetota</taxon>
        <taxon>Actinomycetes</taxon>
        <taxon>Kitasatosporales</taxon>
        <taxon>Streptomycetaceae</taxon>
        <taxon>Streptomyces</taxon>
    </lineage>
</organism>
<dbReference type="SUPFAM" id="SSF142984">
    <property type="entry name" value="Nqo1 middle domain-like"/>
    <property type="match status" value="1"/>
</dbReference>
<dbReference type="InterPro" id="IPR011538">
    <property type="entry name" value="Nuo51_FMN-bd"/>
</dbReference>
<dbReference type="PANTHER" id="PTHR43578:SF3">
    <property type="entry name" value="NADH-QUINONE OXIDOREDUCTASE SUBUNIT F"/>
    <property type="match status" value="1"/>
</dbReference>
<dbReference type="Pfam" id="PF01512">
    <property type="entry name" value="Complex1_51K"/>
    <property type="match status" value="1"/>
</dbReference>
<dbReference type="Pfam" id="PF10589">
    <property type="entry name" value="NADH_4Fe-4S"/>
    <property type="match status" value="1"/>
</dbReference>
<name>A0ABW0DZ09_9ACTN</name>
<dbReference type="EMBL" id="JBHSKN010000027">
    <property type="protein sequence ID" value="MFC5244081.1"/>
    <property type="molecule type" value="Genomic_DNA"/>
</dbReference>
<dbReference type="Pfam" id="PF01257">
    <property type="entry name" value="2Fe-2S_thioredx"/>
    <property type="match status" value="1"/>
</dbReference>
<feature type="domain" description="NADH-ubiquinone oxidoreductase 51kDa subunit iron-sulphur binding" evidence="7">
    <location>
        <begin position="574"/>
        <end position="619"/>
    </location>
</feature>
<evidence type="ECO:0000256" key="4">
    <source>
        <dbReference type="ARBA" id="ARBA00023004"/>
    </source>
</evidence>
<keyword evidence="4" id="KW-0408">Iron</keyword>
<evidence type="ECO:0000256" key="6">
    <source>
        <dbReference type="SAM" id="MobiDB-lite"/>
    </source>
</evidence>
<dbReference type="RefSeq" id="WP_382054680.1">
    <property type="nucleotide sequence ID" value="NZ_JBHSKN010000027.1"/>
</dbReference>
<accession>A0ABW0DZ09</accession>
<dbReference type="InterPro" id="IPR019575">
    <property type="entry name" value="Nuop51_4Fe4S-bd"/>
</dbReference>
<dbReference type="InterPro" id="IPR019554">
    <property type="entry name" value="Soluble_ligand-bd"/>
</dbReference>
<keyword evidence="9" id="KW-1185">Reference proteome</keyword>
<dbReference type="PANTHER" id="PTHR43578">
    <property type="entry name" value="NADH-QUINONE OXIDOREDUCTASE SUBUNIT F"/>
    <property type="match status" value="1"/>
</dbReference>
<evidence type="ECO:0000313" key="9">
    <source>
        <dbReference type="Proteomes" id="UP001596035"/>
    </source>
</evidence>
<dbReference type="Gene3D" id="3.40.30.10">
    <property type="entry name" value="Glutaredoxin"/>
    <property type="match status" value="1"/>
</dbReference>
<dbReference type="SMART" id="SM00928">
    <property type="entry name" value="NADH_4Fe-4S"/>
    <property type="match status" value="1"/>
</dbReference>
<dbReference type="InterPro" id="IPR036249">
    <property type="entry name" value="Thioredoxin-like_sf"/>
</dbReference>
<keyword evidence="3" id="KW-0479">Metal-binding</keyword>
<feature type="compositionally biased region" description="Gly residues" evidence="6">
    <location>
        <begin position="179"/>
        <end position="192"/>
    </location>
</feature>
<evidence type="ECO:0000256" key="2">
    <source>
        <dbReference type="ARBA" id="ARBA00022485"/>
    </source>
</evidence>
<dbReference type="PROSITE" id="PS00645">
    <property type="entry name" value="COMPLEX1_51K_2"/>
    <property type="match status" value="1"/>
</dbReference>
<protein>
    <submittedName>
        <fullName evidence="8">NAD(P)H-dependent oxidoreductase subunit E</fullName>
    </submittedName>
</protein>
<dbReference type="InterPro" id="IPR037207">
    <property type="entry name" value="Nuop51_4Fe4S-bd_sf"/>
</dbReference>
<dbReference type="Proteomes" id="UP001596035">
    <property type="component" value="Unassembled WGS sequence"/>
</dbReference>
<proteinExistence type="inferred from homology"/>